<proteinExistence type="predicted"/>
<dbReference type="SMART" id="SM00255">
    <property type="entry name" value="TIR"/>
    <property type="match status" value="1"/>
</dbReference>
<comment type="caution">
    <text evidence="2">The sequence shown here is derived from an EMBL/GenBank/DDBJ whole genome shotgun (WGS) entry which is preliminary data.</text>
</comment>
<organism evidence="2 3">
    <name type="scientific">Paractinoplanes tereljensis</name>
    <dbReference type="NCBI Taxonomy" id="571912"/>
    <lineage>
        <taxon>Bacteria</taxon>
        <taxon>Bacillati</taxon>
        <taxon>Actinomycetota</taxon>
        <taxon>Actinomycetes</taxon>
        <taxon>Micromonosporales</taxon>
        <taxon>Micromonosporaceae</taxon>
        <taxon>Paractinoplanes</taxon>
    </lineage>
</organism>
<dbReference type="RefSeq" id="WP_203814326.1">
    <property type="nucleotide sequence ID" value="NZ_BOMY01000061.1"/>
</dbReference>
<dbReference type="InterPro" id="IPR000157">
    <property type="entry name" value="TIR_dom"/>
</dbReference>
<evidence type="ECO:0000313" key="2">
    <source>
        <dbReference type="EMBL" id="GIF26527.1"/>
    </source>
</evidence>
<keyword evidence="3" id="KW-1185">Reference proteome</keyword>
<reference evidence="2" key="1">
    <citation type="submission" date="2021-01" db="EMBL/GenBank/DDBJ databases">
        <title>Whole genome shotgun sequence of Actinoplanes tereljensis NBRC 105297.</title>
        <authorList>
            <person name="Komaki H."/>
            <person name="Tamura T."/>
        </authorList>
    </citation>
    <scope>NUCLEOTIDE SEQUENCE</scope>
    <source>
        <strain evidence="2">NBRC 105297</strain>
    </source>
</reference>
<dbReference type="Pfam" id="PF13676">
    <property type="entry name" value="TIR_2"/>
    <property type="match status" value="1"/>
</dbReference>
<dbReference type="Proteomes" id="UP000623608">
    <property type="component" value="Unassembled WGS sequence"/>
</dbReference>
<protein>
    <recommendedName>
        <fullName evidence="1">TIR domain-containing protein</fullName>
    </recommendedName>
</protein>
<feature type="domain" description="TIR" evidence="1">
    <location>
        <begin position="3"/>
        <end position="134"/>
    </location>
</feature>
<dbReference type="AlphaFoldDB" id="A0A919U043"/>
<sequence length="166" mass="18532">MRQRYDYFVSFAAADADWAEWIAAEAERSRNTAGEPATVLFQHKDFVPGSNWVDMIHKGIERSERIIPVLSPTYLAESPFGTAEWQAAWPEDPNGENRRVVPVRVRECDPAGLLGPVVYIDLVGQDQIAAAQILADGLFAAVHGYRPRRTPRFPGTARQEIVDPLS</sequence>
<dbReference type="InterPro" id="IPR035897">
    <property type="entry name" value="Toll_tir_struct_dom_sf"/>
</dbReference>
<accession>A0A919U043</accession>
<dbReference type="Gene3D" id="3.40.50.10140">
    <property type="entry name" value="Toll/interleukin-1 receptor homology (TIR) domain"/>
    <property type="match status" value="1"/>
</dbReference>
<dbReference type="PROSITE" id="PS50104">
    <property type="entry name" value="TIR"/>
    <property type="match status" value="1"/>
</dbReference>
<dbReference type="SUPFAM" id="SSF52200">
    <property type="entry name" value="Toll/Interleukin receptor TIR domain"/>
    <property type="match status" value="1"/>
</dbReference>
<evidence type="ECO:0000259" key="1">
    <source>
        <dbReference type="PROSITE" id="PS50104"/>
    </source>
</evidence>
<dbReference type="GO" id="GO:0007165">
    <property type="term" value="P:signal transduction"/>
    <property type="evidence" value="ECO:0007669"/>
    <property type="project" value="InterPro"/>
</dbReference>
<gene>
    <name evidence="2" type="ORF">Ate02nite_92570</name>
</gene>
<name>A0A919U043_9ACTN</name>
<evidence type="ECO:0000313" key="3">
    <source>
        <dbReference type="Proteomes" id="UP000623608"/>
    </source>
</evidence>
<dbReference type="EMBL" id="BOMY01000061">
    <property type="protein sequence ID" value="GIF26527.1"/>
    <property type="molecule type" value="Genomic_DNA"/>
</dbReference>